<gene>
    <name evidence="2" type="ORF">E2F49_04645</name>
</gene>
<protein>
    <submittedName>
        <fullName evidence="2">Uncharacterized protein</fullName>
    </submittedName>
</protein>
<feature type="region of interest" description="Disordered" evidence="1">
    <location>
        <begin position="1"/>
        <end position="51"/>
    </location>
</feature>
<dbReference type="OrthoDB" id="200178at2"/>
<reference evidence="2 3" key="1">
    <citation type="submission" date="2019-03" db="EMBL/GenBank/DDBJ databases">
        <title>Luteimonas zhaokaii sp.nov., isolated from the rectal contents of Plateau pika in Yushu, Qinghai Province, China.</title>
        <authorList>
            <person name="Zhang G."/>
        </authorList>
    </citation>
    <scope>NUCLEOTIDE SEQUENCE [LARGE SCALE GENOMIC DNA]</scope>
    <source>
        <strain evidence="2 3">THG-MD21</strain>
    </source>
</reference>
<evidence type="ECO:0000256" key="1">
    <source>
        <dbReference type="SAM" id="MobiDB-lite"/>
    </source>
</evidence>
<organism evidence="2 3">
    <name type="scientific">Luteimonas terrae</name>
    <dbReference type="NCBI Taxonomy" id="1530191"/>
    <lineage>
        <taxon>Bacteria</taxon>
        <taxon>Pseudomonadati</taxon>
        <taxon>Pseudomonadota</taxon>
        <taxon>Gammaproteobacteria</taxon>
        <taxon>Lysobacterales</taxon>
        <taxon>Lysobacteraceae</taxon>
        <taxon>Luteimonas</taxon>
    </lineage>
</organism>
<keyword evidence="3" id="KW-1185">Reference proteome</keyword>
<dbReference type="EMBL" id="SMTG01000002">
    <property type="protein sequence ID" value="TDK33323.1"/>
    <property type="molecule type" value="Genomic_DNA"/>
</dbReference>
<name>A0A4R5UDH8_9GAMM</name>
<dbReference type="RefSeq" id="WP_133392798.1">
    <property type="nucleotide sequence ID" value="NZ_SMTG01000002.1"/>
</dbReference>
<dbReference type="AlphaFoldDB" id="A0A4R5UDH8"/>
<proteinExistence type="predicted"/>
<evidence type="ECO:0000313" key="2">
    <source>
        <dbReference type="EMBL" id="TDK33323.1"/>
    </source>
</evidence>
<comment type="caution">
    <text evidence="2">The sequence shown here is derived from an EMBL/GenBank/DDBJ whole genome shotgun (WGS) entry which is preliminary data.</text>
</comment>
<sequence length="71" mass="7951">MPTTPSRAHPKPKTRPWTRPNPKPQSARGHLSTAQRDAAQQRADEAGRRYPNLVDNMWASRHLAKDGSPKA</sequence>
<evidence type="ECO:0000313" key="3">
    <source>
        <dbReference type="Proteomes" id="UP000295543"/>
    </source>
</evidence>
<accession>A0A4R5UDH8</accession>
<dbReference type="Proteomes" id="UP000295543">
    <property type="component" value="Unassembled WGS sequence"/>
</dbReference>